<feature type="transmembrane region" description="Helical" evidence="13">
    <location>
        <begin position="211"/>
        <end position="234"/>
    </location>
</feature>
<keyword evidence="4" id="KW-0479">Metal-binding</keyword>
<feature type="domain" description="RING-type" evidence="14">
    <location>
        <begin position="72"/>
        <end position="115"/>
    </location>
</feature>
<sequence length="245" mass="28035">MAGTFIEGVGDEVIYVVTLVLAAFVSILASMGKRYNLQMIHPDSMENVQTAREHLNRVPISDSDRRRNETSCPVCLEDLYYGVETNCGHIFCARCIIAYWHYGSWLGGIKCPVCRQKVTLILICFTESETQSASQEQTNILNEIHDYNRRFSGEPRPVMDYIRDIPTLLRHFLQELFTMNGLMMMFRMRITICTVFGICYLISPLDIIPEAAFGLFGLLDDVFVILLIVVYISIGYREFVASRRS</sequence>
<dbReference type="Proteomes" id="UP000597762">
    <property type="component" value="Unassembled WGS sequence"/>
</dbReference>
<name>A0A812B2H8_ACAPH</name>
<evidence type="ECO:0000256" key="2">
    <source>
        <dbReference type="ARBA" id="ARBA00014068"/>
    </source>
</evidence>
<comment type="subcellular location">
    <subcellularLocation>
        <location evidence="1">Endoplasmic reticulum membrane</location>
        <topology evidence="1">Multi-pass membrane protein</topology>
    </subcellularLocation>
</comment>
<gene>
    <name evidence="15" type="ORF">SPHA_11667</name>
</gene>
<dbReference type="SUPFAM" id="SSF57850">
    <property type="entry name" value="RING/U-box"/>
    <property type="match status" value="1"/>
</dbReference>
<keyword evidence="3 13" id="KW-0812">Transmembrane</keyword>
<dbReference type="OrthoDB" id="9049620at2759"/>
<proteinExistence type="predicted"/>
<dbReference type="Pfam" id="PF06803">
    <property type="entry name" value="DUF1232"/>
    <property type="match status" value="1"/>
</dbReference>
<dbReference type="GO" id="GO:0005789">
    <property type="term" value="C:endoplasmic reticulum membrane"/>
    <property type="evidence" value="ECO:0007669"/>
    <property type="project" value="UniProtKB-SubCell"/>
</dbReference>
<evidence type="ECO:0000256" key="12">
    <source>
        <dbReference type="PROSITE-ProRule" id="PRU00175"/>
    </source>
</evidence>
<reference evidence="15" key="1">
    <citation type="submission" date="2021-01" db="EMBL/GenBank/DDBJ databases">
        <authorList>
            <person name="Li R."/>
            <person name="Bekaert M."/>
        </authorList>
    </citation>
    <scope>NUCLEOTIDE SEQUENCE</scope>
    <source>
        <strain evidence="15">Farmed</strain>
    </source>
</reference>
<organism evidence="15 16">
    <name type="scientific">Acanthosepion pharaonis</name>
    <name type="common">Pharaoh cuttlefish</name>
    <name type="synonym">Sepia pharaonis</name>
    <dbReference type="NCBI Taxonomy" id="158019"/>
    <lineage>
        <taxon>Eukaryota</taxon>
        <taxon>Metazoa</taxon>
        <taxon>Spiralia</taxon>
        <taxon>Lophotrochozoa</taxon>
        <taxon>Mollusca</taxon>
        <taxon>Cephalopoda</taxon>
        <taxon>Coleoidea</taxon>
        <taxon>Decapodiformes</taxon>
        <taxon>Sepiida</taxon>
        <taxon>Sepiina</taxon>
        <taxon>Sepiidae</taxon>
        <taxon>Acanthosepion</taxon>
    </lineage>
</organism>
<dbReference type="EMBL" id="CAHIKZ030000386">
    <property type="protein sequence ID" value="CAE1171613.1"/>
    <property type="molecule type" value="Genomic_DNA"/>
</dbReference>
<dbReference type="PROSITE" id="PS00518">
    <property type="entry name" value="ZF_RING_1"/>
    <property type="match status" value="1"/>
</dbReference>
<keyword evidence="15" id="KW-0808">Transferase</keyword>
<evidence type="ECO:0000256" key="13">
    <source>
        <dbReference type="SAM" id="Phobius"/>
    </source>
</evidence>
<dbReference type="GO" id="GO:0008270">
    <property type="term" value="F:zinc ion binding"/>
    <property type="evidence" value="ECO:0007669"/>
    <property type="project" value="UniProtKB-KW"/>
</dbReference>
<evidence type="ECO:0000256" key="5">
    <source>
        <dbReference type="ARBA" id="ARBA00022771"/>
    </source>
</evidence>
<evidence type="ECO:0000256" key="10">
    <source>
        <dbReference type="ARBA" id="ARBA00030110"/>
    </source>
</evidence>
<dbReference type="InterPro" id="IPR017907">
    <property type="entry name" value="Znf_RING_CS"/>
</dbReference>
<dbReference type="InterPro" id="IPR038896">
    <property type="entry name" value="RNF170"/>
</dbReference>
<dbReference type="PROSITE" id="PS50089">
    <property type="entry name" value="ZF_RING_2"/>
    <property type="match status" value="1"/>
</dbReference>
<keyword evidence="16" id="KW-1185">Reference proteome</keyword>
<dbReference type="InterPro" id="IPR013083">
    <property type="entry name" value="Znf_RING/FYVE/PHD"/>
</dbReference>
<dbReference type="PANTHER" id="PTHR22894">
    <property type="entry name" value="RING-TYPE DOMAIN-CONTAINING PROTEIN"/>
    <property type="match status" value="1"/>
</dbReference>
<dbReference type="InterPro" id="IPR027370">
    <property type="entry name" value="Znf-RING_euk"/>
</dbReference>
<evidence type="ECO:0000256" key="6">
    <source>
        <dbReference type="ARBA" id="ARBA00022824"/>
    </source>
</evidence>
<dbReference type="SMART" id="SM00184">
    <property type="entry name" value="RING"/>
    <property type="match status" value="1"/>
</dbReference>
<feature type="transmembrane region" description="Helical" evidence="13">
    <location>
        <begin position="13"/>
        <end position="31"/>
    </location>
</feature>
<evidence type="ECO:0000256" key="3">
    <source>
        <dbReference type="ARBA" id="ARBA00022692"/>
    </source>
</evidence>
<evidence type="ECO:0000313" key="15">
    <source>
        <dbReference type="EMBL" id="CAE1171613.1"/>
    </source>
</evidence>
<dbReference type="InterPro" id="IPR001841">
    <property type="entry name" value="Znf_RING"/>
</dbReference>
<evidence type="ECO:0000259" key="14">
    <source>
        <dbReference type="PROSITE" id="PS50089"/>
    </source>
</evidence>
<evidence type="ECO:0000313" key="16">
    <source>
        <dbReference type="Proteomes" id="UP000597762"/>
    </source>
</evidence>
<keyword evidence="7" id="KW-0862">Zinc</keyword>
<dbReference type="Gene3D" id="3.30.40.10">
    <property type="entry name" value="Zinc/RING finger domain, C3HC4 (zinc finger)"/>
    <property type="match status" value="1"/>
</dbReference>
<evidence type="ECO:0000256" key="8">
    <source>
        <dbReference type="ARBA" id="ARBA00022989"/>
    </source>
</evidence>
<dbReference type="CDD" id="cd16553">
    <property type="entry name" value="RING-HC_RNF170"/>
    <property type="match status" value="1"/>
</dbReference>
<accession>A0A812B2H8</accession>
<evidence type="ECO:0000256" key="11">
    <source>
        <dbReference type="ARBA" id="ARBA00031107"/>
    </source>
</evidence>
<keyword evidence="9 13" id="KW-0472">Membrane</keyword>
<evidence type="ECO:0000256" key="1">
    <source>
        <dbReference type="ARBA" id="ARBA00004477"/>
    </source>
</evidence>
<keyword evidence="6" id="KW-0256">Endoplasmic reticulum</keyword>
<dbReference type="InterPro" id="IPR010652">
    <property type="entry name" value="DUF1232"/>
</dbReference>
<comment type="caution">
    <text evidence="15">The sequence shown here is derived from an EMBL/GenBank/DDBJ whole genome shotgun (WGS) entry which is preliminary data.</text>
</comment>
<feature type="transmembrane region" description="Helical" evidence="13">
    <location>
        <begin position="186"/>
        <end position="205"/>
    </location>
</feature>
<dbReference type="AlphaFoldDB" id="A0A812B2H8"/>
<dbReference type="PANTHER" id="PTHR22894:SF5">
    <property type="entry name" value="RING-TYPE DOMAIN-CONTAINING PROTEIN"/>
    <property type="match status" value="1"/>
</dbReference>
<keyword evidence="15" id="KW-0012">Acyltransferase</keyword>
<keyword evidence="8 13" id="KW-1133">Transmembrane helix</keyword>
<protein>
    <recommendedName>
        <fullName evidence="2">E3 ubiquitin-protein ligase RNF170</fullName>
    </recommendedName>
    <alternativeName>
        <fullName evidence="11">RING finger protein 170</fullName>
    </alternativeName>
    <alternativeName>
        <fullName evidence="10">RING-type E3 ubiquitin transferase RNF170</fullName>
    </alternativeName>
</protein>
<evidence type="ECO:0000256" key="9">
    <source>
        <dbReference type="ARBA" id="ARBA00023136"/>
    </source>
</evidence>
<evidence type="ECO:0000256" key="7">
    <source>
        <dbReference type="ARBA" id="ARBA00022833"/>
    </source>
</evidence>
<keyword evidence="5 12" id="KW-0863">Zinc-finger</keyword>
<dbReference type="Pfam" id="PF13445">
    <property type="entry name" value="zf-RING_UBOX"/>
    <property type="match status" value="1"/>
</dbReference>
<dbReference type="GO" id="GO:0061630">
    <property type="term" value="F:ubiquitin protein ligase activity"/>
    <property type="evidence" value="ECO:0007669"/>
    <property type="project" value="InterPro"/>
</dbReference>
<evidence type="ECO:0000256" key="4">
    <source>
        <dbReference type="ARBA" id="ARBA00022723"/>
    </source>
</evidence>